<organism evidence="1">
    <name type="scientific">uncultured Caudovirales phage</name>
    <dbReference type="NCBI Taxonomy" id="2100421"/>
    <lineage>
        <taxon>Viruses</taxon>
        <taxon>Duplodnaviria</taxon>
        <taxon>Heunggongvirae</taxon>
        <taxon>Uroviricota</taxon>
        <taxon>Caudoviricetes</taxon>
        <taxon>Peduoviridae</taxon>
        <taxon>Maltschvirus</taxon>
        <taxon>Maltschvirus maltsch</taxon>
    </lineage>
</organism>
<dbReference type="Gene3D" id="3.90.75.10">
    <property type="entry name" value="Homing Intron 3 (I-ppo) Encoded Endonuclease, Chain A"/>
    <property type="match status" value="1"/>
</dbReference>
<dbReference type="InterPro" id="IPR044930">
    <property type="entry name" value="Homing_endonuclease_His-Me"/>
</dbReference>
<protein>
    <submittedName>
        <fullName evidence="1">Uncharacterized protein</fullName>
    </submittedName>
</protein>
<accession>A0A6J5L0R9</accession>
<dbReference type="SUPFAM" id="SSF54060">
    <property type="entry name" value="His-Me finger endonucleases"/>
    <property type="match status" value="1"/>
</dbReference>
<dbReference type="EMBL" id="LR796225">
    <property type="protein sequence ID" value="CAB4128378.1"/>
    <property type="molecule type" value="Genomic_DNA"/>
</dbReference>
<reference evidence="1" key="1">
    <citation type="submission" date="2020-04" db="EMBL/GenBank/DDBJ databases">
        <authorList>
            <person name="Chiriac C."/>
            <person name="Salcher M."/>
            <person name="Ghai R."/>
            <person name="Kavagutti S V."/>
        </authorList>
    </citation>
    <scope>NUCLEOTIDE SEQUENCE</scope>
</reference>
<evidence type="ECO:0000313" key="1">
    <source>
        <dbReference type="EMBL" id="CAB4128378.1"/>
    </source>
</evidence>
<sequence length="192" mass="22168">MYTKEEAIERKRARDREAYKKKVNRQVGNAGRPANTPEVLWSKVDKKAENECWNWKGYKNDGGYGRTWINDYGYYAHRVIFDLVYPNTITLSAPKDTDESGFLLHTCDNPSCCNPNHLFIGTHTENMADKVAKNRQTKFPTDKGPRCKLSMAQAREIRQLRKNGISARELSQRYELSLASIKTLLRGNSYKE</sequence>
<proteinExistence type="predicted"/>
<gene>
    <name evidence="1" type="ORF">UFOVP106_53</name>
</gene>
<dbReference type="InterPro" id="IPR044925">
    <property type="entry name" value="His-Me_finger_sf"/>
</dbReference>
<name>A0A6J5L0R9_9CAUD</name>
<dbReference type="GO" id="GO:0004519">
    <property type="term" value="F:endonuclease activity"/>
    <property type="evidence" value="ECO:0007669"/>
    <property type="project" value="InterPro"/>
</dbReference>